<reference evidence="2" key="1">
    <citation type="journal article" date="2010" name="Science">
        <title>Plasticity of animal genome architecture unmasked by rapid evolution of a pelagic tunicate.</title>
        <authorList>
            <person name="Denoeud F."/>
            <person name="Henriet S."/>
            <person name="Mungpakdee S."/>
            <person name="Aury J.M."/>
            <person name="Da Silva C."/>
            <person name="Brinkmann H."/>
            <person name="Mikhaleva J."/>
            <person name="Olsen L.C."/>
            <person name="Jubin C."/>
            <person name="Canestro C."/>
            <person name="Bouquet J.M."/>
            <person name="Danks G."/>
            <person name="Poulain J."/>
            <person name="Campsteijn C."/>
            <person name="Adamski M."/>
            <person name="Cross I."/>
            <person name="Yadetie F."/>
            <person name="Muffato M."/>
            <person name="Louis A."/>
            <person name="Butcher S."/>
            <person name="Tsagkogeorga G."/>
            <person name="Konrad A."/>
            <person name="Singh S."/>
            <person name="Jensen M.F."/>
            <person name="Cong E.H."/>
            <person name="Eikeseth-Otteraa H."/>
            <person name="Noel B."/>
            <person name="Anthouard V."/>
            <person name="Porcel B.M."/>
            <person name="Kachouri-Lafond R."/>
            <person name="Nishino A."/>
            <person name="Ugolini M."/>
            <person name="Chourrout P."/>
            <person name="Nishida H."/>
            <person name="Aasland R."/>
            <person name="Huzurbazar S."/>
            <person name="Westhof E."/>
            <person name="Delsuc F."/>
            <person name="Lehrach H."/>
            <person name="Reinhardt R."/>
            <person name="Weissenbach J."/>
            <person name="Roy S.W."/>
            <person name="Artiguenave F."/>
            <person name="Postlethwait J.H."/>
            <person name="Manak J.R."/>
            <person name="Thompson E.M."/>
            <person name="Jaillon O."/>
            <person name="Du Pasquier L."/>
            <person name="Boudinot P."/>
            <person name="Liberles D.A."/>
            <person name="Volff J.N."/>
            <person name="Philippe H."/>
            <person name="Lenhard B."/>
            <person name="Roest Crollius H."/>
            <person name="Wincker P."/>
            <person name="Chourrout D."/>
        </authorList>
    </citation>
    <scope>NUCLEOTIDE SEQUENCE [LARGE SCALE GENOMIC DNA]</scope>
</reference>
<protein>
    <submittedName>
        <fullName evidence="2">Uncharacterized protein</fullName>
    </submittedName>
</protein>
<evidence type="ECO:0000313" key="3">
    <source>
        <dbReference type="Proteomes" id="UP000001307"/>
    </source>
</evidence>
<dbReference type="InParanoid" id="E4X0C0"/>
<keyword evidence="3" id="KW-1185">Reference proteome</keyword>
<evidence type="ECO:0000256" key="1">
    <source>
        <dbReference type="SAM" id="MobiDB-lite"/>
    </source>
</evidence>
<feature type="region of interest" description="Disordered" evidence="1">
    <location>
        <begin position="136"/>
        <end position="166"/>
    </location>
</feature>
<name>E4X0C0_OIKDI</name>
<dbReference type="EMBL" id="FN653020">
    <property type="protein sequence ID" value="CBY23219.1"/>
    <property type="molecule type" value="Genomic_DNA"/>
</dbReference>
<dbReference type="Proteomes" id="UP000001307">
    <property type="component" value="Unassembled WGS sequence"/>
</dbReference>
<evidence type="ECO:0000313" key="2">
    <source>
        <dbReference type="EMBL" id="CBY23219.1"/>
    </source>
</evidence>
<dbReference type="AlphaFoldDB" id="E4X0C0"/>
<feature type="compositionally biased region" description="Polar residues" evidence="1">
    <location>
        <begin position="143"/>
        <end position="166"/>
    </location>
</feature>
<gene>
    <name evidence="2" type="ORF">GSOID_T00015152001</name>
</gene>
<sequence>MADRIKKRDATHRVKLRFAQPFLAKFCFYKSSSAIFEPNMYLHYEAARSPGFTVGFPTPSTSDLSSTSSCSRSPSPPIASISFDLSASTSYDGEITSKDIFEQDSLESYSNSSSNSVSLSSSPLISESALVQEIRIEKDHGISSASSSPQDDTNNSVSSSAFCGDR</sequence>
<organism evidence="2">
    <name type="scientific">Oikopleura dioica</name>
    <name type="common">Tunicate</name>
    <dbReference type="NCBI Taxonomy" id="34765"/>
    <lineage>
        <taxon>Eukaryota</taxon>
        <taxon>Metazoa</taxon>
        <taxon>Chordata</taxon>
        <taxon>Tunicata</taxon>
        <taxon>Appendicularia</taxon>
        <taxon>Copelata</taxon>
        <taxon>Oikopleuridae</taxon>
        <taxon>Oikopleura</taxon>
    </lineage>
</organism>
<proteinExistence type="predicted"/>
<accession>E4X0C0</accession>